<feature type="transmembrane region" description="Helical" evidence="6">
    <location>
        <begin position="419"/>
        <end position="440"/>
    </location>
</feature>
<proteinExistence type="predicted"/>
<feature type="transmembrane region" description="Helical" evidence="6">
    <location>
        <begin position="359"/>
        <end position="378"/>
    </location>
</feature>
<dbReference type="InterPro" id="IPR011701">
    <property type="entry name" value="MFS"/>
</dbReference>
<evidence type="ECO:0000256" key="5">
    <source>
        <dbReference type="SAM" id="MobiDB-lite"/>
    </source>
</evidence>
<dbReference type="PROSITE" id="PS50850">
    <property type="entry name" value="MFS"/>
    <property type="match status" value="1"/>
</dbReference>
<gene>
    <name evidence="8" type="ORF">J1792_07385</name>
</gene>
<evidence type="ECO:0000313" key="8">
    <source>
        <dbReference type="EMBL" id="MBO0652608.1"/>
    </source>
</evidence>
<evidence type="ECO:0000256" key="6">
    <source>
        <dbReference type="SAM" id="Phobius"/>
    </source>
</evidence>
<protein>
    <submittedName>
        <fullName evidence="8">MFS transporter</fullName>
    </submittedName>
</protein>
<feature type="transmembrane region" description="Helical" evidence="6">
    <location>
        <begin position="446"/>
        <end position="466"/>
    </location>
</feature>
<dbReference type="PANTHER" id="PTHR23508:SF10">
    <property type="entry name" value="CARBOXYLIC ACID TRANSPORTER PROTEIN HOMOLOG"/>
    <property type="match status" value="1"/>
</dbReference>
<evidence type="ECO:0000256" key="1">
    <source>
        <dbReference type="ARBA" id="ARBA00004651"/>
    </source>
</evidence>
<feature type="domain" description="Major facilitator superfamily (MFS) profile" evidence="7">
    <location>
        <begin position="72"/>
        <end position="472"/>
    </location>
</feature>
<keyword evidence="4 6" id="KW-0472">Membrane</keyword>
<feature type="transmembrane region" description="Helical" evidence="6">
    <location>
        <begin position="72"/>
        <end position="96"/>
    </location>
</feature>
<feature type="transmembrane region" description="Helical" evidence="6">
    <location>
        <begin position="108"/>
        <end position="126"/>
    </location>
</feature>
<evidence type="ECO:0000259" key="7">
    <source>
        <dbReference type="PROSITE" id="PS50850"/>
    </source>
</evidence>
<name>A0A939FLB2_9ACTN</name>
<evidence type="ECO:0000256" key="2">
    <source>
        <dbReference type="ARBA" id="ARBA00022692"/>
    </source>
</evidence>
<keyword evidence="3 6" id="KW-1133">Transmembrane helix</keyword>
<dbReference type="PANTHER" id="PTHR23508">
    <property type="entry name" value="CARBOXYLIC ACID TRANSPORTER PROTEIN HOMOLOG"/>
    <property type="match status" value="1"/>
</dbReference>
<dbReference type="EMBL" id="JAFMOF010000001">
    <property type="protein sequence ID" value="MBO0652608.1"/>
    <property type="molecule type" value="Genomic_DNA"/>
</dbReference>
<feature type="transmembrane region" description="Helical" evidence="6">
    <location>
        <begin position="384"/>
        <end position="407"/>
    </location>
</feature>
<evidence type="ECO:0000313" key="9">
    <source>
        <dbReference type="Proteomes" id="UP000664781"/>
    </source>
</evidence>
<evidence type="ECO:0000256" key="4">
    <source>
        <dbReference type="ARBA" id="ARBA00023136"/>
    </source>
</evidence>
<accession>A0A939FLB2</accession>
<dbReference type="InterPro" id="IPR036259">
    <property type="entry name" value="MFS_trans_sf"/>
</dbReference>
<comment type="subcellular location">
    <subcellularLocation>
        <location evidence="1">Cell membrane</location>
        <topology evidence="1">Multi-pass membrane protein</topology>
    </subcellularLocation>
</comment>
<feature type="transmembrane region" description="Helical" evidence="6">
    <location>
        <begin position="289"/>
        <end position="311"/>
    </location>
</feature>
<dbReference type="SUPFAM" id="SSF103473">
    <property type="entry name" value="MFS general substrate transporter"/>
    <property type="match status" value="1"/>
</dbReference>
<dbReference type="InterPro" id="IPR020846">
    <property type="entry name" value="MFS_dom"/>
</dbReference>
<comment type="caution">
    <text evidence="8">The sequence shown here is derived from an EMBL/GenBank/DDBJ whole genome shotgun (WGS) entry which is preliminary data.</text>
</comment>
<evidence type="ECO:0000256" key="3">
    <source>
        <dbReference type="ARBA" id="ARBA00022989"/>
    </source>
</evidence>
<organism evidence="8 9">
    <name type="scientific">Streptomyces triculaminicus</name>
    <dbReference type="NCBI Taxonomy" id="2816232"/>
    <lineage>
        <taxon>Bacteria</taxon>
        <taxon>Bacillati</taxon>
        <taxon>Actinomycetota</taxon>
        <taxon>Actinomycetes</taxon>
        <taxon>Kitasatosporales</taxon>
        <taxon>Streptomycetaceae</taxon>
        <taxon>Streptomyces</taxon>
    </lineage>
</organism>
<keyword evidence="2 6" id="KW-0812">Transmembrane</keyword>
<feature type="transmembrane region" description="Helical" evidence="6">
    <location>
        <begin position="222"/>
        <end position="243"/>
    </location>
</feature>
<dbReference type="Proteomes" id="UP000664781">
    <property type="component" value="Unassembled WGS sequence"/>
</dbReference>
<keyword evidence="9" id="KW-1185">Reference proteome</keyword>
<reference evidence="8" key="1">
    <citation type="submission" date="2021-03" db="EMBL/GenBank/DDBJ databases">
        <title>Streptomyces strains.</title>
        <authorList>
            <person name="Lund M.B."/>
            <person name="Toerring T."/>
        </authorList>
    </citation>
    <scope>NUCLEOTIDE SEQUENCE</scope>
    <source>
        <strain evidence="8">JCM 4242</strain>
    </source>
</reference>
<feature type="region of interest" description="Disordered" evidence="5">
    <location>
        <begin position="470"/>
        <end position="497"/>
    </location>
</feature>
<dbReference type="Pfam" id="PF07690">
    <property type="entry name" value="MFS_1"/>
    <property type="match status" value="1"/>
</dbReference>
<dbReference type="GO" id="GO:0005886">
    <property type="term" value="C:plasma membrane"/>
    <property type="evidence" value="ECO:0007669"/>
    <property type="project" value="UniProtKB-SubCell"/>
</dbReference>
<feature type="transmembrane region" description="Helical" evidence="6">
    <location>
        <begin position="331"/>
        <end position="350"/>
    </location>
</feature>
<feature type="transmembrane region" description="Helical" evidence="6">
    <location>
        <begin position="138"/>
        <end position="156"/>
    </location>
</feature>
<feature type="transmembrane region" description="Helical" evidence="6">
    <location>
        <begin position="162"/>
        <end position="183"/>
    </location>
</feature>
<dbReference type="GO" id="GO:0046943">
    <property type="term" value="F:carboxylic acid transmembrane transporter activity"/>
    <property type="evidence" value="ECO:0007669"/>
    <property type="project" value="TreeGrafter"/>
</dbReference>
<dbReference type="Gene3D" id="1.20.1250.20">
    <property type="entry name" value="MFS general substrate transporter like domains"/>
    <property type="match status" value="1"/>
</dbReference>
<dbReference type="AlphaFoldDB" id="A0A939FLB2"/>
<sequence length="497" mass="51700">MFADSASMDYRMAHMPVDASMWLAMVAIVAGLVMAAGGLVPRRLPAGQAREVLEPEPGPVPEARRTLARRRLVAVLSFALVVDQMKPATLAFMLPGARAEYALSASEVAWLPMGGLTGTVAGSLLWGHLADRIGRRAAVLLAALLFVATTVCGAMPSFEASVFMCLLMGMSAGGMLPIVYALMSEVLPGRSGVMVLQAGLTTVGGYLAASGLAAVFEPIAGWRILWFVQLPLALALLVLNRWIPESPAFLASRGRLAEARRMSRLFGLNTTPRAEPGPRQGPGALFGRGYLVQTLIICGYGLAWGLIYWGFLTFLPSLLSKVGVGVKPPQILFVASLLSIPGTAVGAWLYSRWSSRKTMALYGAIASVSLLALLLIPLHSAPAVVLVLMGLLTGTSGVVAVLGPYAAQTYPTAFRGMGSGLAAACGKSGGMFGPPLIAWMTSFMSLSRVAAVVAVPMALATTAVAMRGKETAGRAADAPGPGHAGERSAEPEGAATP</sequence>
<feature type="transmembrane region" description="Helical" evidence="6">
    <location>
        <begin position="20"/>
        <end position="40"/>
    </location>
</feature>
<feature type="transmembrane region" description="Helical" evidence="6">
    <location>
        <begin position="195"/>
        <end position="216"/>
    </location>
</feature>